<keyword evidence="5 7" id="KW-0472">Membrane</keyword>
<feature type="domain" description="G-protein coupled receptors family 1 profile" evidence="8">
    <location>
        <begin position="28"/>
        <end position="258"/>
    </location>
</feature>
<feature type="transmembrane region" description="Helical" evidence="7">
    <location>
        <begin position="207"/>
        <end position="227"/>
    </location>
</feature>
<evidence type="ECO:0000256" key="3">
    <source>
        <dbReference type="ARBA" id="ARBA00022692"/>
    </source>
</evidence>
<dbReference type="Gene3D" id="1.20.1070.10">
    <property type="entry name" value="Rhodopsin 7-helix transmembrane proteins"/>
    <property type="match status" value="2"/>
</dbReference>
<dbReference type="Pfam" id="PF00001">
    <property type="entry name" value="7tm_1"/>
    <property type="match status" value="2"/>
</dbReference>
<reference evidence="9 10" key="1">
    <citation type="submission" date="2022-05" db="EMBL/GenBank/DDBJ databases">
        <authorList>
            <consortium name="Genoscope - CEA"/>
            <person name="William W."/>
        </authorList>
    </citation>
    <scope>NUCLEOTIDE SEQUENCE [LARGE SCALE GENOMIC DNA]</scope>
</reference>
<evidence type="ECO:0000313" key="9">
    <source>
        <dbReference type="EMBL" id="CAH3108703.1"/>
    </source>
</evidence>
<feature type="transmembrane region" description="Helical" evidence="7">
    <location>
        <begin position="89"/>
        <end position="112"/>
    </location>
</feature>
<keyword evidence="3 6" id="KW-0812">Transmembrane</keyword>
<name>A0ABN8NGM8_9CNID</name>
<feature type="transmembrane region" description="Helical" evidence="7">
    <location>
        <begin position="49"/>
        <end position="69"/>
    </location>
</feature>
<protein>
    <recommendedName>
        <fullName evidence="8">G-protein coupled receptors family 1 profile domain-containing protein</fullName>
    </recommendedName>
</protein>
<keyword evidence="2" id="KW-1003">Cell membrane</keyword>
<evidence type="ECO:0000313" key="10">
    <source>
        <dbReference type="Proteomes" id="UP001159405"/>
    </source>
</evidence>
<proteinExistence type="inferred from homology"/>
<dbReference type="PROSITE" id="PS00237">
    <property type="entry name" value="G_PROTEIN_RECEP_F1_1"/>
    <property type="match status" value="1"/>
</dbReference>
<keyword evidence="4 7" id="KW-1133">Transmembrane helix</keyword>
<evidence type="ECO:0000256" key="1">
    <source>
        <dbReference type="ARBA" id="ARBA00004651"/>
    </source>
</evidence>
<keyword evidence="10" id="KW-1185">Reference proteome</keyword>
<evidence type="ECO:0000256" key="7">
    <source>
        <dbReference type="SAM" id="Phobius"/>
    </source>
</evidence>
<dbReference type="Proteomes" id="UP001159405">
    <property type="component" value="Unassembled WGS sequence"/>
</dbReference>
<evidence type="ECO:0000256" key="4">
    <source>
        <dbReference type="ARBA" id="ARBA00022989"/>
    </source>
</evidence>
<evidence type="ECO:0000259" key="8">
    <source>
        <dbReference type="PROSITE" id="PS50262"/>
    </source>
</evidence>
<comment type="similarity">
    <text evidence="6">Belongs to the G-protein coupled receptor 1 family.</text>
</comment>
<accession>A0ABN8NGM8</accession>
<gene>
    <name evidence="9" type="ORF">PLOB_00017808</name>
</gene>
<dbReference type="PRINTS" id="PR00237">
    <property type="entry name" value="GPCRRHODOPSN"/>
</dbReference>
<comment type="caution">
    <text evidence="9">The sequence shown here is derived from an EMBL/GenBank/DDBJ whole genome shotgun (WGS) entry which is preliminary data.</text>
</comment>
<dbReference type="PROSITE" id="PS50262">
    <property type="entry name" value="G_PROTEIN_RECEP_F1_2"/>
    <property type="match status" value="1"/>
</dbReference>
<sequence>MTGAESLYSTVVANCVFNAFLCYTAIALNIITIEALRNTSSIPCTLKTLLLSLAVSDLGVGLLVHPLYIARLVMNTEQGSNISAYHGVYTVHLIIGYVFSNASFLGVVLLTVDRFLAIHLHLRYRQLVTHKRVIVAVILKGLLSSVSSLFNLDRILEKVNETTSAIIYRTVKHHKNRIHALQVQQAAQNAGQMANSARLRKTVVTTFYAYIVFLVCYLPLFCVRAVTATRGESALGLHLLYYAATIMYLNSSLNPLIYCWQMRHIRQAVVHILRSVFPCQ</sequence>
<evidence type="ECO:0000256" key="6">
    <source>
        <dbReference type="RuleBase" id="RU000688"/>
    </source>
</evidence>
<dbReference type="InterPro" id="IPR000276">
    <property type="entry name" value="GPCR_Rhodpsn"/>
</dbReference>
<dbReference type="PANTHER" id="PTHR22750">
    <property type="entry name" value="G-PROTEIN COUPLED RECEPTOR"/>
    <property type="match status" value="1"/>
</dbReference>
<keyword evidence="6" id="KW-0807">Transducer</keyword>
<feature type="transmembrane region" description="Helical" evidence="7">
    <location>
        <begin position="239"/>
        <end position="258"/>
    </location>
</feature>
<feature type="transmembrane region" description="Helical" evidence="7">
    <location>
        <begin position="6"/>
        <end position="28"/>
    </location>
</feature>
<evidence type="ECO:0000256" key="5">
    <source>
        <dbReference type="ARBA" id="ARBA00023136"/>
    </source>
</evidence>
<dbReference type="InterPro" id="IPR017452">
    <property type="entry name" value="GPCR_Rhodpsn_7TM"/>
</dbReference>
<comment type="subcellular location">
    <subcellularLocation>
        <location evidence="1">Cell membrane</location>
        <topology evidence="1">Multi-pass membrane protein</topology>
    </subcellularLocation>
</comment>
<dbReference type="SUPFAM" id="SSF81321">
    <property type="entry name" value="Family A G protein-coupled receptor-like"/>
    <property type="match status" value="1"/>
</dbReference>
<keyword evidence="6" id="KW-0675">Receptor</keyword>
<organism evidence="9 10">
    <name type="scientific">Porites lobata</name>
    <dbReference type="NCBI Taxonomy" id="104759"/>
    <lineage>
        <taxon>Eukaryota</taxon>
        <taxon>Metazoa</taxon>
        <taxon>Cnidaria</taxon>
        <taxon>Anthozoa</taxon>
        <taxon>Hexacorallia</taxon>
        <taxon>Scleractinia</taxon>
        <taxon>Fungiina</taxon>
        <taxon>Poritidae</taxon>
        <taxon>Porites</taxon>
    </lineage>
</organism>
<keyword evidence="6" id="KW-0297">G-protein coupled receptor</keyword>
<evidence type="ECO:0000256" key="2">
    <source>
        <dbReference type="ARBA" id="ARBA00022475"/>
    </source>
</evidence>
<dbReference type="EMBL" id="CALNXK010000021">
    <property type="protein sequence ID" value="CAH3108703.1"/>
    <property type="molecule type" value="Genomic_DNA"/>
</dbReference>